<proteinExistence type="predicted"/>
<dbReference type="InterPro" id="IPR036390">
    <property type="entry name" value="WH_DNA-bd_sf"/>
</dbReference>
<name>A0A1G8T3Y4_9FIRM</name>
<accession>A0A1G8T3Y4</accession>
<dbReference type="Proteomes" id="UP000198945">
    <property type="component" value="Unassembled WGS sequence"/>
</dbReference>
<dbReference type="Pfam" id="PF13730">
    <property type="entry name" value="HTH_36"/>
    <property type="match status" value="1"/>
</dbReference>
<dbReference type="EMBL" id="FNEH01000049">
    <property type="protein sequence ID" value="SDJ36329.1"/>
    <property type="molecule type" value="Genomic_DNA"/>
</dbReference>
<dbReference type="Gene3D" id="1.10.10.10">
    <property type="entry name" value="Winged helix-like DNA-binding domain superfamily/Winged helix DNA-binding domain"/>
    <property type="match status" value="1"/>
</dbReference>
<dbReference type="InterPro" id="IPR036388">
    <property type="entry name" value="WH-like_DNA-bd_sf"/>
</dbReference>
<sequence length="504" mass="57288">MSSIKEINREVNNAKFINHILSNLPGFIEVREFNTAGYVNKVWFKDTDELLEYKPPEDKDVYFGVSGRKDTTSGKASNLTKVNALWADYDDINLKEVKKSIKEAGLPEASIHLSSGHGIHSYWLLDKPFDANKVISFVKYISNETGSDSRAAEAARIMRLPGSYNNKSERLECRIIEMDPSKKYSIKYLSNLMGIRPAKSPDFGSDRIKGIKLPEAERPCINSILKGVEVGERNWAQGRLTKWLQMMGYSKRRAYDIVKAWNELNQPPEKIGKIKNDFYAYWDEEYKLLGCTIPDAELQEMLSHHCDRYNCLIKGSIDSLVLDNHIKLNNRIFNSYRDVSGYELIVYGVLLAAENGLNSTQIKKEITHKGEMCMSRQRISTAIDNLASLGLIEARKRRGCPTFCKAEKQSSYGTGYTLINNGVINGAIYQAISPTQLKVYILILKYSFNKGTAFPSTLTLSEKLGVRRQTISDHIKALEESRYLKRRYDYNEQGAETLTCILLV</sequence>
<dbReference type="SUPFAM" id="SSF46785">
    <property type="entry name" value="Winged helix' DNA-binding domain"/>
    <property type="match status" value="1"/>
</dbReference>
<dbReference type="RefSeq" id="WP_076546277.1">
    <property type="nucleotide sequence ID" value="NZ_FNEH01000049.1"/>
</dbReference>
<dbReference type="Gene3D" id="3.30.70.1790">
    <property type="entry name" value="RepB DNA-primase, N-terminal domain"/>
    <property type="match status" value="1"/>
</dbReference>
<organism evidence="1 2">
    <name type="scientific">Halanaerobium congolense</name>
    <dbReference type="NCBI Taxonomy" id="54121"/>
    <lineage>
        <taxon>Bacteria</taxon>
        <taxon>Bacillati</taxon>
        <taxon>Bacillota</taxon>
        <taxon>Clostridia</taxon>
        <taxon>Halanaerobiales</taxon>
        <taxon>Halanaerobiaceae</taxon>
        <taxon>Halanaerobium</taxon>
    </lineage>
</organism>
<dbReference type="AlphaFoldDB" id="A0A1G8T3Y4"/>
<protein>
    <submittedName>
        <fullName evidence="1">Helix-turn-helix domain-containing protein</fullName>
    </submittedName>
</protein>
<gene>
    <name evidence="1" type="ORF">SAMN04515654_14911</name>
</gene>
<evidence type="ECO:0000313" key="1">
    <source>
        <dbReference type="EMBL" id="SDJ36329.1"/>
    </source>
</evidence>
<evidence type="ECO:0000313" key="2">
    <source>
        <dbReference type="Proteomes" id="UP000198945"/>
    </source>
</evidence>
<reference evidence="1 2" key="1">
    <citation type="submission" date="2016-10" db="EMBL/GenBank/DDBJ databases">
        <authorList>
            <person name="de Groot N.N."/>
        </authorList>
    </citation>
    <scope>NUCLEOTIDE SEQUENCE [LARGE SCALE GENOMIC DNA]</scope>
    <source>
        <strain evidence="1 2">WG7</strain>
    </source>
</reference>